<feature type="region of interest" description="Disordered" evidence="3">
    <location>
        <begin position="706"/>
        <end position="729"/>
    </location>
</feature>
<dbReference type="InterPro" id="IPR051222">
    <property type="entry name" value="PPR/CCM1_RNA-binding"/>
</dbReference>
<evidence type="ECO:0000256" key="3">
    <source>
        <dbReference type="SAM" id="MobiDB-lite"/>
    </source>
</evidence>
<feature type="region of interest" description="Disordered" evidence="3">
    <location>
        <begin position="33"/>
        <end position="122"/>
    </location>
</feature>
<organism evidence="4 5">
    <name type="scientific">Kockovaella imperatae</name>
    <dbReference type="NCBI Taxonomy" id="4999"/>
    <lineage>
        <taxon>Eukaryota</taxon>
        <taxon>Fungi</taxon>
        <taxon>Dikarya</taxon>
        <taxon>Basidiomycota</taxon>
        <taxon>Agaricomycotina</taxon>
        <taxon>Tremellomycetes</taxon>
        <taxon>Tremellales</taxon>
        <taxon>Cuniculitremaceae</taxon>
        <taxon>Kockovaella</taxon>
    </lineage>
</organism>
<sequence length="779" mass="87319">MSYRLVARAGGLITRSYNGDPGPSTLARWRQESQRTFGSTPGHLLGQQQRPRTVDRQPVAGDGGARQRPFNPRLNHASQSRDGPPRRMAPFRHSIATRRPPSANRIPGYTGPLTKRNEPGLRHEDAPSFILSQQIKELIRRNPFPMKPKVISQAVMLVRQAPMHYHNNVVWNQIIHLLGRERKLEGMWKTFNDMKKRGIKPSTRTFAILINAYTRIQHDGIQTTFSPQTSPPKRQIERVIEIYNQSQNHISEHVAQLQPGTTDYLEIDLAPTNAYLKYLSKYSLWSQIERVRLNMDDKGPLAPDAVTYTILFNGLLDRFALANEKRYTEVEGGNSQFTRTQLGEKARALWDKALRQFGAGEKNMDEEMALAAMQCLLAGRSSDADLALEAIPSLWGINLSDAQPASMKSKKPSVPKLQLDIRCATAIVSALTKNKQREAAAAYSKFFVYHRPLAKTIDYAFLRVAILGLSVGKETETIQHILNSYQPPTGSDSWPMYVWEDAMIGCHNAADFDSAIKVLRQMAHLPLGIEFGRRNQPYKWTPPNGRETDAQGKRWHYPKSISPSAKVVTMFVESALDSPYETRETNIRQAYNVLLGFNLGSLLRVPSTAMRGRDDINLLSSPGLDEFSNPSVVRAAEWPLKLSEQITRLCRAVLASQTTPDASIVELRDKMVKVSADWGQILGTAPRGIKTARAFYEKLKKPGRTVPALESAASKRESPAALRRAARRAPLRDDHKIGQLNKAIDDVGLGGAMSDSIDADDLEEQVKVEYRGERQEAHA</sequence>
<evidence type="ECO:0000313" key="4">
    <source>
        <dbReference type="EMBL" id="ORX36042.1"/>
    </source>
</evidence>
<dbReference type="NCBIfam" id="TIGR00756">
    <property type="entry name" value="PPR"/>
    <property type="match status" value="1"/>
</dbReference>
<dbReference type="Gene3D" id="1.25.40.10">
    <property type="entry name" value="Tetratricopeptide repeat domain"/>
    <property type="match status" value="1"/>
</dbReference>
<gene>
    <name evidence="4" type="ORF">BD324DRAFT_629937</name>
</gene>
<accession>A0A1Y1UDF3</accession>
<dbReference type="AlphaFoldDB" id="A0A1Y1UDF3"/>
<keyword evidence="1" id="KW-0677">Repeat</keyword>
<comment type="caution">
    <text evidence="4">The sequence shown here is derived from an EMBL/GenBank/DDBJ whole genome shotgun (WGS) entry which is preliminary data.</text>
</comment>
<dbReference type="InParanoid" id="A0A1Y1UDF3"/>
<proteinExistence type="predicted"/>
<evidence type="ECO:0000313" key="5">
    <source>
        <dbReference type="Proteomes" id="UP000193218"/>
    </source>
</evidence>
<dbReference type="InterPro" id="IPR002885">
    <property type="entry name" value="PPR_rpt"/>
</dbReference>
<dbReference type="EMBL" id="NBSH01000009">
    <property type="protein sequence ID" value="ORX36042.1"/>
    <property type="molecule type" value="Genomic_DNA"/>
</dbReference>
<evidence type="ECO:0008006" key="6">
    <source>
        <dbReference type="Google" id="ProtNLM"/>
    </source>
</evidence>
<keyword evidence="5" id="KW-1185">Reference proteome</keyword>
<protein>
    <recommendedName>
        <fullName evidence="6">Pentatricopeptide repeat domain-containing protein</fullName>
    </recommendedName>
</protein>
<reference evidence="4 5" key="1">
    <citation type="submission" date="2017-03" db="EMBL/GenBank/DDBJ databases">
        <title>Widespread Adenine N6-methylation of Active Genes in Fungi.</title>
        <authorList>
            <consortium name="DOE Joint Genome Institute"/>
            <person name="Mondo S.J."/>
            <person name="Dannebaum R.O."/>
            <person name="Kuo R.C."/>
            <person name="Louie K.B."/>
            <person name="Bewick A.J."/>
            <person name="Labutti K."/>
            <person name="Haridas S."/>
            <person name="Kuo A."/>
            <person name="Salamov A."/>
            <person name="Ahrendt S.R."/>
            <person name="Lau R."/>
            <person name="Bowen B.P."/>
            <person name="Lipzen A."/>
            <person name="Sullivan W."/>
            <person name="Andreopoulos W.B."/>
            <person name="Clum A."/>
            <person name="Lindquist E."/>
            <person name="Daum C."/>
            <person name="Northen T.R."/>
            <person name="Ramamoorthy G."/>
            <person name="Schmitz R.J."/>
            <person name="Gryganskyi A."/>
            <person name="Culley D."/>
            <person name="Magnuson J."/>
            <person name="James T.Y."/>
            <person name="O'Malley M.A."/>
            <person name="Stajich J.E."/>
            <person name="Spatafora J.W."/>
            <person name="Visel A."/>
            <person name="Grigoriev I.V."/>
        </authorList>
    </citation>
    <scope>NUCLEOTIDE SEQUENCE [LARGE SCALE GENOMIC DNA]</scope>
    <source>
        <strain evidence="4 5">NRRL Y-17943</strain>
    </source>
</reference>
<evidence type="ECO:0000256" key="2">
    <source>
        <dbReference type="PROSITE-ProRule" id="PRU00708"/>
    </source>
</evidence>
<feature type="repeat" description="PPR" evidence="2">
    <location>
        <begin position="167"/>
        <end position="201"/>
    </location>
</feature>
<dbReference type="PROSITE" id="PS51375">
    <property type="entry name" value="PPR"/>
    <property type="match status" value="1"/>
</dbReference>
<dbReference type="GeneID" id="33558085"/>
<dbReference type="Pfam" id="PF13041">
    <property type="entry name" value="PPR_2"/>
    <property type="match status" value="1"/>
</dbReference>
<name>A0A1Y1UDF3_9TREE</name>
<feature type="region of interest" description="Disordered" evidence="3">
    <location>
        <begin position="755"/>
        <end position="779"/>
    </location>
</feature>
<evidence type="ECO:0000256" key="1">
    <source>
        <dbReference type="ARBA" id="ARBA00022737"/>
    </source>
</evidence>
<dbReference type="Proteomes" id="UP000193218">
    <property type="component" value="Unassembled WGS sequence"/>
</dbReference>
<dbReference type="RefSeq" id="XP_021870171.1">
    <property type="nucleotide sequence ID" value="XM_022016276.1"/>
</dbReference>
<dbReference type="STRING" id="4999.A0A1Y1UDF3"/>
<feature type="compositionally biased region" description="Basic and acidic residues" evidence="3">
    <location>
        <begin position="764"/>
        <end position="779"/>
    </location>
</feature>
<dbReference type="PANTHER" id="PTHR47942:SF63">
    <property type="entry name" value="PENTATRICOPEPTIDE REPEAT-CONTAINING PROTEIN"/>
    <property type="match status" value="1"/>
</dbReference>
<dbReference type="OrthoDB" id="185373at2759"/>
<dbReference type="InterPro" id="IPR011990">
    <property type="entry name" value="TPR-like_helical_dom_sf"/>
</dbReference>
<dbReference type="PANTHER" id="PTHR47942">
    <property type="entry name" value="TETRATRICOPEPTIDE REPEAT (TPR)-LIKE SUPERFAMILY PROTEIN-RELATED"/>
    <property type="match status" value="1"/>
</dbReference>